<dbReference type="PANTHER" id="PTHR28058">
    <property type="entry name" value="37S RIBOSOMAL PROTEIN MRP51, MITOCHONDRIAL"/>
    <property type="match status" value="1"/>
</dbReference>
<feature type="region of interest" description="Disordered" evidence="1">
    <location>
        <begin position="517"/>
        <end position="571"/>
    </location>
</feature>
<accession>A0A9W8WT34</accession>
<dbReference type="GO" id="GO:0003735">
    <property type="term" value="F:structural constituent of ribosome"/>
    <property type="evidence" value="ECO:0007669"/>
    <property type="project" value="TreeGrafter"/>
</dbReference>
<organism evidence="2 3">
    <name type="scientific">Didymella glomerata</name>
    <dbReference type="NCBI Taxonomy" id="749621"/>
    <lineage>
        <taxon>Eukaryota</taxon>
        <taxon>Fungi</taxon>
        <taxon>Dikarya</taxon>
        <taxon>Ascomycota</taxon>
        <taxon>Pezizomycotina</taxon>
        <taxon>Dothideomycetes</taxon>
        <taxon>Pleosporomycetidae</taxon>
        <taxon>Pleosporales</taxon>
        <taxon>Pleosporineae</taxon>
        <taxon>Didymellaceae</taxon>
        <taxon>Didymella</taxon>
    </lineage>
</organism>
<protein>
    <recommendedName>
        <fullName evidence="4">Mitochondrial ribosomal protein MRP51</fullName>
    </recommendedName>
</protein>
<proteinExistence type="predicted"/>
<dbReference type="Proteomes" id="UP001140562">
    <property type="component" value="Unassembled WGS sequence"/>
</dbReference>
<dbReference type="PANTHER" id="PTHR28058:SF1">
    <property type="entry name" value="SMALL RIBOSOMAL SUBUNIT PROTEIN BS1M"/>
    <property type="match status" value="1"/>
</dbReference>
<evidence type="ECO:0000313" key="3">
    <source>
        <dbReference type="Proteomes" id="UP001140562"/>
    </source>
</evidence>
<dbReference type="GO" id="GO:0005763">
    <property type="term" value="C:mitochondrial small ribosomal subunit"/>
    <property type="evidence" value="ECO:0007669"/>
    <property type="project" value="TreeGrafter"/>
</dbReference>
<feature type="region of interest" description="Disordered" evidence="1">
    <location>
        <begin position="171"/>
        <end position="202"/>
    </location>
</feature>
<evidence type="ECO:0000256" key="1">
    <source>
        <dbReference type="SAM" id="MobiDB-lite"/>
    </source>
</evidence>
<dbReference type="EMBL" id="JAPEUV010000128">
    <property type="protein sequence ID" value="KAJ4332080.1"/>
    <property type="molecule type" value="Genomic_DNA"/>
</dbReference>
<dbReference type="InterPro" id="IPR016712">
    <property type="entry name" value="Rbsml_bS1m-like"/>
</dbReference>
<gene>
    <name evidence="2" type="ORF">N0V87_008641</name>
</gene>
<reference evidence="2" key="1">
    <citation type="submission" date="2022-10" db="EMBL/GenBank/DDBJ databases">
        <title>Tapping the CABI collections for fungal endophytes: first genome assemblies for Collariella, Neodidymelliopsis, Ascochyta clinopodiicola, Didymella pomorum, Didymosphaeria variabile, Neocosmospora piperis and Neocucurbitaria cava.</title>
        <authorList>
            <person name="Hill R."/>
        </authorList>
    </citation>
    <scope>NUCLEOTIDE SEQUENCE</scope>
    <source>
        <strain evidence="2">IMI 360193</strain>
    </source>
</reference>
<feature type="region of interest" description="Disordered" evidence="1">
    <location>
        <begin position="28"/>
        <end position="50"/>
    </location>
</feature>
<feature type="compositionally biased region" description="Basic and acidic residues" evidence="1">
    <location>
        <begin position="177"/>
        <end position="188"/>
    </location>
</feature>
<dbReference type="OrthoDB" id="3913595at2759"/>
<dbReference type="AlphaFoldDB" id="A0A9W8WT34"/>
<name>A0A9W8WT34_9PLEO</name>
<feature type="compositionally biased region" description="Basic and acidic residues" evidence="1">
    <location>
        <begin position="517"/>
        <end position="533"/>
    </location>
</feature>
<comment type="caution">
    <text evidence="2">The sequence shown here is derived from an EMBL/GenBank/DDBJ whole genome shotgun (WGS) entry which is preliminary data.</text>
</comment>
<dbReference type="GO" id="GO:0070124">
    <property type="term" value="P:mitochondrial translational initiation"/>
    <property type="evidence" value="ECO:0007669"/>
    <property type="project" value="TreeGrafter"/>
</dbReference>
<evidence type="ECO:0008006" key="4">
    <source>
        <dbReference type="Google" id="ProtNLM"/>
    </source>
</evidence>
<evidence type="ECO:0000313" key="2">
    <source>
        <dbReference type="EMBL" id="KAJ4332080.1"/>
    </source>
</evidence>
<keyword evidence="3" id="KW-1185">Reference proteome</keyword>
<sequence>MAVPRVARNRLSPTANLLRNSRLFSLPNPLPRPNVGETTGAGVTKASDSATLPYPTHQAITTTKSSLARGDWGLKRNLPARSHLLQTSDPVLRITQLDTIEDVTDFDSAADHVRTRQKWEEMAVPMLRHAASADVTSSTPHSAFEQRDDITAYRKEGLDESGLFLRALKQNKRAREHRASKNGGREEQFTPFQPPPVSGEVHNTRRWKHDGPWLPGQGANEFMAYLTKEIGKRRTEFNEHLVEFVKNEIYTTRQLAAARSGDIAPIDAAEAQAWQTAREKEWAAITQDQIDAGIKALRKETANNPLGSKLVTKLITPFLHLPLVKEKNKTYRKDGSHYQNYIIDPERAPTSTHPSAGLGYLRSRSYLASHPILGPQANPAPVTSRVLQPRMTAFNRDNKARLGVGGFVAMDPHSSEAQKKHEHMFASKRDVEVIDIDTPGGKKILVQPKYGGVSNDGRVHLHIMRSTGPEIRVAQGYLEDAPPSLEKRDFEVDFGNKKKGYTFARKDQKSGIRELDELSAAGRKDARKEDAAHELSAMSAQGKQFQDFLQSPGRGQPGPGFPGVADALRPE</sequence>
<dbReference type="Pfam" id="PF11709">
    <property type="entry name" value="Mit_ribos_Mrp51"/>
    <property type="match status" value="1"/>
</dbReference>
<feature type="compositionally biased region" description="Polar residues" evidence="1">
    <location>
        <begin position="538"/>
        <end position="549"/>
    </location>
</feature>